<proteinExistence type="predicted"/>
<feature type="domain" description="Major facilitator superfamily (MFS) profile" evidence="8">
    <location>
        <begin position="38"/>
        <end position="326"/>
    </location>
</feature>
<dbReference type="RefSeq" id="XP_013766435.1">
    <property type="nucleotide sequence ID" value="XM_013910981.1"/>
</dbReference>
<dbReference type="Proteomes" id="UP000695023">
    <property type="component" value="Unplaced"/>
</dbReference>
<comment type="subcellular location">
    <subcellularLocation>
        <location evidence="1">Cell membrane</location>
        <topology evidence="1">Multi-pass membrane protein</topology>
    </subcellularLocation>
</comment>
<feature type="transmembrane region" description="Helical" evidence="7">
    <location>
        <begin position="107"/>
        <end position="127"/>
    </location>
</feature>
<evidence type="ECO:0000256" key="2">
    <source>
        <dbReference type="ARBA" id="ARBA00022475"/>
    </source>
</evidence>
<keyword evidence="4 7" id="KW-1133">Transmembrane helix</keyword>
<protein>
    <submittedName>
        <fullName evidence="10">Sialin</fullName>
    </submittedName>
</protein>
<dbReference type="InterPro" id="IPR020846">
    <property type="entry name" value="MFS_dom"/>
</dbReference>
<dbReference type="GO" id="GO:0022857">
    <property type="term" value="F:transmembrane transporter activity"/>
    <property type="evidence" value="ECO:0007669"/>
    <property type="project" value="InterPro"/>
</dbReference>
<dbReference type="PANTHER" id="PTHR11662:SF432">
    <property type="entry name" value="SIALIN"/>
    <property type="match status" value="1"/>
</dbReference>
<dbReference type="SUPFAM" id="SSF103473">
    <property type="entry name" value="MFS general substrate transporter"/>
    <property type="match status" value="1"/>
</dbReference>
<evidence type="ECO:0000256" key="5">
    <source>
        <dbReference type="ARBA" id="ARBA00023136"/>
    </source>
</evidence>
<dbReference type="InterPro" id="IPR011701">
    <property type="entry name" value="MFS"/>
</dbReference>
<keyword evidence="9" id="KW-1185">Reference proteome</keyword>
<feature type="transmembrane region" description="Helical" evidence="7">
    <location>
        <begin position="134"/>
        <end position="154"/>
    </location>
</feature>
<keyword evidence="3 7" id="KW-0812">Transmembrane</keyword>
<dbReference type="AlphaFoldDB" id="A0A9Y6JF02"/>
<dbReference type="PANTHER" id="PTHR11662">
    <property type="entry name" value="SOLUTE CARRIER FAMILY 17"/>
    <property type="match status" value="1"/>
</dbReference>
<reference evidence="10" key="1">
    <citation type="submission" date="2025-08" db="UniProtKB">
        <authorList>
            <consortium name="RefSeq"/>
        </authorList>
    </citation>
    <scope>IDENTIFICATION</scope>
</reference>
<evidence type="ECO:0000256" key="6">
    <source>
        <dbReference type="ARBA" id="ARBA00023180"/>
    </source>
</evidence>
<feature type="transmembrane region" description="Helical" evidence="7">
    <location>
        <begin position="297"/>
        <end position="318"/>
    </location>
</feature>
<dbReference type="FunFam" id="1.20.1250.20:FF:000067">
    <property type="entry name" value="sialin isoform X2"/>
    <property type="match status" value="1"/>
</dbReference>
<dbReference type="Pfam" id="PF07690">
    <property type="entry name" value="MFS_1"/>
    <property type="match status" value="1"/>
</dbReference>
<evidence type="ECO:0000256" key="4">
    <source>
        <dbReference type="ARBA" id="ARBA00022989"/>
    </source>
</evidence>
<evidence type="ECO:0000256" key="3">
    <source>
        <dbReference type="ARBA" id="ARBA00022692"/>
    </source>
</evidence>
<feature type="transmembrane region" description="Helical" evidence="7">
    <location>
        <begin position="160"/>
        <end position="183"/>
    </location>
</feature>
<dbReference type="GeneID" id="102216132"/>
<evidence type="ECO:0000256" key="7">
    <source>
        <dbReference type="SAM" id="Phobius"/>
    </source>
</evidence>
<organism evidence="9 10">
    <name type="scientific">Pundamilia nyererei</name>
    <dbReference type="NCBI Taxonomy" id="303518"/>
    <lineage>
        <taxon>Eukaryota</taxon>
        <taxon>Metazoa</taxon>
        <taxon>Chordata</taxon>
        <taxon>Craniata</taxon>
        <taxon>Vertebrata</taxon>
        <taxon>Euteleostomi</taxon>
        <taxon>Actinopterygii</taxon>
        <taxon>Neopterygii</taxon>
        <taxon>Teleostei</taxon>
        <taxon>Neoteleostei</taxon>
        <taxon>Acanthomorphata</taxon>
        <taxon>Ovalentaria</taxon>
        <taxon>Cichlomorphae</taxon>
        <taxon>Cichliformes</taxon>
        <taxon>Cichlidae</taxon>
        <taxon>African cichlids</taxon>
        <taxon>Pseudocrenilabrinae</taxon>
        <taxon>Haplochromini</taxon>
        <taxon>Pundamilia</taxon>
    </lineage>
</organism>
<keyword evidence="2" id="KW-1003">Cell membrane</keyword>
<gene>
    <name evidence="10" type="primary">slc17a5</name>
</gene>
<keyword evidence="5 7" id="KW-0472">Membrane</keyword>
<dbReference type="CTD" id="26503"/>
<sequence>MERYGSDVEVDEQRTPLIRRGREEEVQKAPACGSSRYALALLSSYGFFVVYSLRVNLSVAMVDMLNNTHQSNTNHSGTVCPRHSNPAVHKRNHTASVYNWDSETQGWILGSFFYGYILTQVPGGYLAGRFGPKWLMGFGILGTVIFTLLTPVAADLGAGYLIAVRVLEGIGEGVTFPAMYTMWAAWAPPLERSRLLTISYIGAQLGTVISLPVSGEIIFYLDWTYVFYIFGINGFLSALPYLGCAVVAVLSGQIADYLRETRKYRTVIVRKSFTLIGMIGPAVFLVAAGYTGCDYTLAVTFLTISSSLGGVSASGFNINHLDIAPS</sequence>
<dbReference type="GO" id="GO:0006820">
    <property type="term" value="P:monoatomic anion transport"/>
    <property type="evidence" value="ECO:0007669"/>
    <property type="project" value="TreeGrafter"/>
</dbReference>
<dbReference type="Gene3D" id="1.20.1250.20">
    <property type="entry name" value="MFS general substrate transporter like domains"/>
    <property type="match status" value="1"/>
</dbReference>
<dbReference type="InterPro" id="IPR050382">
    <property type="entry name" value="MFS_Na/Anion_cotransporter"/>
</dbReference>
<accession>A0A9Y6JF02</accession>
<feature type="transmembrane region" description="Helical" evidence="7">
    <location>
        <begin position="272"/>
        <end position="291"/>
    </location>
</feature>
<feature type="transmembrane region" description="Helical" evidence="7">
    <location>
        <begin position="225"/>
        <end position="251"/>
    </location>
</feature>
<keyword evidence="6" id="KW-0325">Glycoprotein</keyword>
<dbReference type="PROSITE" id="PS50850">
    <property type="entry name" value="MFS"/>
    <property type="match status" value="1"/>
</dbReference>
<dbReference type="InterPro" id="IPR036259">
    <property type="entry name" value="MFS_trans_sf"/>
</dbReference>
<evidence type="ECO:0000313" key="10">
    <source>
        <dbReference type="RefSeq" id="XP_013766435.1"/>
    </source>
</evidence>
<feature type="transmembrane region" description="Helical" evidence="7">
    <location>
        <begin position="195"/>
        <end position="213"/>
    </location>
</feature>
<dbReference type="GO" id="GO:0016324">
    <property type="term" value="C:apical plasma membrane"/>
    <property type="evidence" value="ECO:0007669"/>
    <property type="project" value="TreeGrafter"/>
</dbReference>
<evidence type="ECO:0000256" key="1">
    <source>
        <dbReference type="ARBA" id="ARBA00004651"/>
    </source>
</evidence>
<feature type="transmembrane region" description="Helical" evidence="7">
    <location>
        <begin position="37"/>
        <end position="57"/>
    </location>
</feature>
<name>A0A9Y6JF02_9CICH</name>
<evidence type="ECO:0000313" key="9">
    <source>
        <dbReference type="Proteomes" id="UP000695023"/>
    </source>
</evidence>
<evidence type="ECO:0000259" key="8">
    <source>
        <dbReference type="PROSITE" id="PS50850"/>
    </source>
</evidence>